<sequence length="526" mass="57800">MKATKLNIALGVSSVVLLGSLVAYPLFKQEAIALESPAQTFGIPRANGNSKQSITMMTPLQVSSKLRELEESYLVERGQGVLRYDVAQLPSNSPIEDDRSERIVQVPLITPDDKRNSTDWMFWGVYDGHGGWTTSAKLRDELIHSVLTELDKSYVKSSSDSVYRLIPSPEIINNAIEKGFVKLDDEIVYRSVERLLANPTKAGAAELIAPALSGSCGLLAFYDTHSKDLRVAVTGDSRAVLGTRGADGEWSACALSTDQTGSNEEEAARLRSEHPGEESTVVRRGRVLGGLEPTRAFGDARYKWTKDFQERIQKSFFGRRSPQELKTPPYVTARPVITTTKIKPENGDFLVMATDGLFEMLSNEEIVGLVVEWMQAKQPQYLTVPVKEKSDSLWTKVFGGKKGGDSGTSITADNVGLTVRVRDTSLNREAQKQPIRRRQGAPPPNFTVEDENVSTHLIRNALGGGDIEQVSMLASIPSPISRNYRDDLTVTVVFFGNSLQGEEGGSVRVNDLATRNNLKNPVKSKL</sequence>
<dbReference type="PROSITE" id="PS51746">
    <property type="entry name" value="PPM_2"/>
    <property type="match status" value="1"/>
</dbReference>
<keyword evidence="4" id="KW-1185">Reference proteome</keyword>
<reference evidence="3" key="1">
    <citation type="submission" date="2014-03" db="EMBL/GenBank/DDBJ databases">
        <authorList>
            <person name="Casaregola S."/>
        </authorList>
    </citation>
    <scope>NUCLEOTIDE SEQUENCE [LARGE SCALE GENOMIC DNA]</scope>
    <source>
        <strain evidence="3">CLIB 918</strain>
    </source>
</reference>
<dbReference type="Gene3D" id="3.60.40.10">
    <property type="entry name" value="PPM-type phosphatase domain"/>
    <property type="match status" value="1"/>
</dbReference>
<dbReference type="SUPFAM" id="SSF81606">
    <property type="entry name" value="PP2C-like"/>
    <property type="match status" value="1"/>
</dbReference>
<dbReference type="Proteomes" id="UP000242525">
    <property type="component" value="Unassembled WGS sequence"/>
</dbReference>
<evidence type="ECO:0000256" key="1">
    <source>
        <dbReference type="SAM" id="MobiDB-lite"/>
    </source>
</evidence>
<accession>A0A0J9X9Y6</accession>
<dbReference type="InterPro" id="IPR036457">
    <property type="entry name" value="PPM-type-like_dom_sf"/>
</dbReference>
<dbReference type="OrthoDB" id="420076at2759"/>
<dbReference type="SMART" id="SM00332">
    <property type="entry name" value="PP2Cc"/>
    <property type="match status" value="1"/>
</dbReference>
<dbReference type="PANTHER" id="PTHR13832:SF792">
    <property type="entry name" value="GM14286P"/>
    <property type="match status" value="1"/>
</dbReference>
<organism evidence="3 4">
    <name type="scientific">Geotrichum candidum</name>
    <name type="common">Oospora lactis</name>
    <name type="synonym">Dipodascus geotrichum</name>
    <dbReference type="NCBI Taxonomy" id="1173061"/>
    <lineage>
        <taxon>Eukaryota</taxon>
        <taxon>Fungi</taxon>
        <taxon>Dikarya</taxon>
        <taxon>Ascomycota</taxon>
        <taxon>Saccharomycotina</taxon>
        <taxon>Dipodascomycetes</taxon>
        <taxon>Dipodascales</taxon>
        <taxon>Dipodascaceae</taxon>
        <taxon>Geotrichum</taxon>
    </lineage>
</organism>
<evidence type="ECO:0000313" key="3">
    <source>
        <dbReference type="EMBL" id="CDO54020.1"/>
    </source>
</evidence>
<evidence type="ECO:0000259" key="2">
    <source>
        <dbReference type="PROSITE" id="PS51746"/>
    </source>
</evidence>
<dbReference type="EMBL" id="CCBN010000006">
    <property type="protein sequence ID" value="CDO54020.1"/>
    <property type="molecule type" value="Genomic_DNA"/>
</dbReference>
<dbReference type="GO" id="GO:0004741">
    <property type="term" value="F:[pyruvate dehydrogenase (acetyl-transferring)]-phosphatase activity"/>
    <property type="evidence" value="ECO:0007669"/>
    <property type="project" value="TreeGrafter"/>
</dbReference>
<evidence type="ECO:0000313" key="4">
    <source>
        <dbReference type="Proteomes" id="UP000242525"/>
    </source>
</evidence>
<protein>
    <submittedName>
        <fullName evidence="3">Similar to Saccharomyces cerevisiae YOR090C PTC5 Mitochondrial type 2C protein phosphatase (PP2C) involved in regulation of pyruvate dehydrogenase activity</fullName>
    </submittedName>
</protein>
<dbReference type="InterPro" id="IPR001932">
    <property type="entry name" value="PPM-type_phosphatase-like_dom"/>
</dbReference>
<dbReference type="InterPro" id="IPR015655">
    <property type="entry name" value="PP2C"/>
</dbReference>
<feature type="domain" description="PPM-type phosphatase" evidence="2">
    <location>
        <begin position="83"/>
        <end position="495"/>
    </location>
</feature>
<name>A0A0J9X9Y6_GEOCN</name>
<dbReference type="GO" id="GO:0005739">
    <property type="term" value="C:mitochondrion"/>
    <property type="evidence" value="ECO:0007669"/>
    <property type="project" value="TreeGrafter"/>
</dbReference>
<proteinExistence type="predicted"/>
<dbReference type="STRING" id="1173061.A0A0J9X9Y6"/>
<dbReference type="PANTHER" id="PTHR13832">
    <property type="entry name" value="PROTEIN PHOSPHATASE 2C"/>
    <property type="match status" value="1"/>
</dbReference>
<feature type="region of interest" description="Disordered" evidence="1">
    <location>
        <begin position="424"/>
        <end position="450"/>
    </location>
</feature>
<dbReference type="CDD" id="cd00143">
    <property type="entry name" value="PP2Cc"/>
    <property type="match status" value="1"/>
</dbReference>
<dbReference type="AlphaFoldDB" id="A0A0J9X9Y6"/>
<comment type="caution">
    <text evidence="3">The sequence shown here is derived from an EMBL/GenBank/DDBJ whole genome shotgun (WGS) entry which is preliminary data.</text>
</comment>
<keyword evidence="3" id="KW-0670">Pyruvate</keyword>
<gene>
    <name evidence="3" type="ORF">BN980_GECA06s03475g</name>
</gene>
<dbReference type="Pfam" id="PF00481">
    <property type="entry name" value="PP2C"/>
    <property type="match status" value="1"/>
</dbReference>